<evidence type="ECO:0000259" key="2">
    <source>
        <dbReference type="Pfam" id="PF26345"/>
    </source>
</evidence>
<dbReference type="KEGG" id="kal:KALB_220"/>
<dbReference type="Proteomes" id="UP000019225">
    <property type="component" value="Chromosome"/>
</dbReference>
<dbReference type="Pfam" id="PF26345">
    <property type="entry name" value="ScoMcrA_N"/>
    <property type="match status" value="1"/>
</dbReference>
<evidence type="ECO:0000313" key="4">
    <source>
        <dbReference type="Proteomes" id="UP000019225"/>
    </source>
</evidence>
<keyword evidence="4" id="KW-1185">Reference proteome</keyword>
<feature type="domain" description="HNH nuclease" evidence="1">
    <location>
        <begin position="312"/>
        <end position="361"/>
    </location>
</feature>
<dbReference type="eggNOG" id="COG1996">
    <property type="taxonomic scope" value="Bacteria"/>
</dbReference>
<dbReference type="eggNOG" id="COG3440">
    <property type="taxonomic scope" value="Bacteria"/>
</dbReference>
<evidence type="ECO:0000259" key="1">
    <source>
        <dbReference type="Pfam" id="PF13391"/>
    </source>
</evidence>
<organism evidence="3 4">
    <name type="scientific">Kutzneria albida DSM 43870</name>
    <dbReference type="NCBI Taxonomy" id="1449976"/>
    <lineage>
        <taxon>Bacteria</taxon>
        <taxon>Bacillati</taxon>
        <taxon>Actinomycetota</taxon>
        <taxon>Actinomycetes</taxon>
        <taxon>Pseudonocardiales</taxon>
        <taxon>Pseudonocardiaceae</taxon>
        <taxon>Kutzneria</taxon>
    </lineage>
</organism>
<dbReference type="STRING" id="1449976.KALB_220"/>
<dbReference type="Pfam" id="PF13391">
    <property type="entry name" value="HNH_2"/>
    <property type="match status" value="1"/>
</dbReference>
<dbReference type="AlphaFoldDB" id="W5VYF2"/>
<dbReference type="InterPro" id="IPR003615">
    <property type="entry name" value="HNH_nuc"/>
</dbReference>
<gene>
    <name evidence="3" type="ORF">KALB_220</name>
</gene>
<accession>W5VYF2</accession>
<dbReference type="InterPro" id="IPR058807">
    <property type="entry name" value="ScoMcrA_N"/>
</dbReference>
<dbReference type="HOGENOM" id="CLU_055266_0_0_11"/>
<evidence type="ECO:0000313" key="3">
    <source>
        <dbReference type="EMBL" id="AHH93597.1"/>
    </source>
</evidence>
<evidence type="ECO:0008006" key="5">
    <source>
        <dbReference type="Google" id="ProtNLM"/>
    </source>
</evidence>
<proteinExistence type="predicted"/>
<protein>
    <recommendedName>
        <fullName evidence="5">HNH nuclease domain-containing protein</fullName>
    </recommendedName>
</protein>
<dbReference type="EMBL" id="CP007155">
    <property type="protein sequence ID" value="AHH93597.1"/>
    <property type="molecule type" value="Genomic_DNA"/>
</dbReference>
<reference evidence="3 4" key="1">
    <citation type="journal article" date="2014" name="BMC Genomics">
        <title>Complete genome sequence of producer of the glycopeptide antibiotic Aculeximycin Kutzneria albida DSM 43870T, a representative of minor genus of Pseudonocardiaceae.</title>
        <authorList>
            <person name="Rebets Y."/>
            <person name="Tokovenko B."/>
            <person name="Lushchyk I."/>
            <person name="Ruckert C."/>
            <person name="Zaburannyi N."/>
            <person name="Bechthold A."/>
            <person name="Kalinowski J."/>
            <person name="Luzhetskyy A."/>
        </authorList>
    </citation>
    <scope>NUCLEOTIDE SEQUENCE [LARGE SCALE GENOMIC DNA]</scope>
    <source>
        <strain evidence="3">DSM 43870</strain>
    </source>
</reference>
<sequence length="413" mass="45421">MALEDITREAVLEAIGECRRLGRLEFLAKYRFGVARSYFLVHEGERYDSKAIVGVAHGYATGQFWRPADFSGGEATVARLLERLGYIVERELNQGERVAKAWAFAALGDQRDFQGNDGYADVVDSEYAYDSAVQNHGQPAVGDLVLLRAKKFVLGVGRIQRIDVERDQPKTRLRCPQCRSTSFKRRKKTKPTYWCSACKSAFDTPVQEAVVVDRYTAHYAGTWQELEGAISMAQVDAVAVNGSKQPVIRELHLNGVVNLLEQLSVPVPPPTTTTQDAPTGSLAAGRRKALVSVRKGQKGFRKALVDKYGFVCAVTGPCPGQALQAAHLRSFAVHEKHVVEEGMLLRSDIHALFDCGMLAVDPESLVIAVDPRLLDHPGYAALNGRSLAIAEEKCPDRTALAEHFEAATANWAR</sequence>
<feature type="domain" description="ScoMcrA-like N-terminal head" evidence="2">
    <location>
        <begin position="5"/>
        <end position="89"/>
    </location>
</feature>
<name>W5VYF2_9PSEU</name>
<dbReference type="PATRIC" id="fig|1449976.3.peg.224"/>
<dbReference type="RefSeq" id="WP_148309313.1">
    <property type="nucleotide sequence ID" value="NZ_CP007155.1"/>
</dbReference>